<sequence>MLKGGGGRKKSVMTLEKSARKAASSMITATKSPTAPHGASEQSPSGANADQQRSTHHAWEDPDTPKPLSDPAPVGSRRPHRLVFYIACAVAMVSVTLILSVATGLLFARKPIETCVSDGCHAYSEAFLASMDTSADPCQDFGRYVCGRYSHPRNLSVAEVAKEKHMQELLAPTQNESLVISGQNALQKTWRYYKSCENVILGKADNVATVVDYMRQAGIRWPVPSYGDVDPFAAMMFLCKQLGWPSTLEFELREQSDHYALIVVEPSAVTQQVLKQRRHLLQNESEYEAYFTALANHFQLSFAEKGNSATFEATMRAETELFEYIDHDAGAMSVLGKHSYGRIRKGLEQLINASLQQLVSVASRADNFSMDIVTTHREFVEALLIRAVETPRDVELVLGWHIAQYVAVFANRELATAYYLHVRGYSGEAAVKEHKALSEVEAIDNDTVKNMLRLRRAKQLPGAGADINWLLGDELHSGPLEPFLQLEDKPRDVAVMASAIVFPYYVVDVPDYVRYGTFASAFAEQVVLLFRTFGSRPGSDPHAIEAFRKCISDTFPLYAGDDTILLNASAIEAASLLYKRAVMDRAELQMPGLENLDPWKLFYVSACYRFCGGPGVRQCDRAFRLDERFGNAFGCAATVSRTRATCRMFDAAK</sequence>
<dbReference type="Proteomes" id="UP000821845">
    <property type="component" value="Chromosome 7"/>
</dbReference>
<gene>
    <name evidence="1" type="ORF">HPB50_007985</name>
</gene>
<evidence type="ECO:0000313" key="1">
    <source>
        <dbReference type="EMBL" id="KAH6925604.1"/>
    </source>
</evidence>
<accession>A0ACB7RUU1</accession>
<organism evidence="1 2">
    <name type="scientific">Hyalomma asiaticum</name>
    <name type="common">Tick</name>
    <dbReference type="NCBI Taxonomy" id="266040"/>
    <lineage>
        <taxon>Eukaryota</taxon>
        <taxon>Metazoa</taxon>
        <taxon>Ecdysozoa</taxon>
        <taxon>Arthropoda</taxon>
        <taxon>Chelicerata</taxon>
        <taxon>Arachnida</taxon>
        <taxon>Acari</taxon>
        <taxon>Parasitiformes</taxon>
        <taxon>Ixodida</taxon>
        <taxon>Ixodoidea</taxon>
        <taxon>Ixodidae</taxon>
        <taxon>Hyalomminae</taxon>
        <taxon>Hyalomma</taxon>
    </lineage>
</organism>
<keyword evidence="2" id="KW-1185">Reference proteome</keyword>
<name>A0ACB7RUU1_HYAAI</name>
<reference evidence="1" key="1">
    <citation type="submission" date="2020-05" db="EMBL/GenBank/DDBJ databases">
        <title>Large-scale comparative analyses of tick genomes elucidate their genetic diversity and vector capacities.</title>
        <authorList>
            <person name="Jia N."/>
            <person name="Wang J."/>
            <person name="Shi W."/>
            <person name="Du L."/>
            <person name="Sun Y."/>
            <person name="Zhan W."/>
            <person name="Jiang J."/>
            <person name="Wang Q."/>
            <person name="Zhang B."/>
            <person name="Ji P."/>
            <person name="Sakyi L.B."/>
            <person name="Cui X."/>
            <person name="Yuan T."/>
            <person name="Jiang B."/>
            <person name="Yang W."/>
            <person name="Lam T.T.-Y."/>
            <person name="Chang Q."/>
            <person name="Ding S."/>
            <person name="Wang X."/>
            <person name="Zhu J."/>
            <person name="Ruan X."/>
            <person name="Zhao L."/>
            <person name="Wei J."/>
            <person name="Que T."/>
            <person name="Du C."/>
            <person name="Cheng J."/>
            <person name="Dai P."/>
            <person name="Han X."/>
            <person name="Huang E."/>
            <person name="Gao Y."/>
            <person name="Liu J."/>
            <person name="Shao H."/>
            <person name="Ye R."/>
            <person name="Li L."/>
            <person name="Wei W."/>
            <person name="Wang X."/>
            <person name="Wang C."/>
            <person name="Yang T."/>
            <person name="Huo Q."/>
            <person name="Li W."/>
            <person name="Guo W."/>
            <person name="Chen H."/>
            <person name="Zhou L."/>
            <person name="Ni X."/>
            <person name="Tian J."/>
            <person name="Zhou Y."/>
            <person name="Sheng Y."/>
            <person name="Liu T."/>
            <person name="Pan Y."/>
            <person name="Xia L."/>
            <person name="Li J."/>
            <person name="Zhao F."/>
            <person name="Cao W."/>
        </authorList>
    </citation>
    <scope>NUCLEOTIDE SEQUENCE</scope>
    <source>
        <strain evidence="1">Hyas-2018</strain>
    </source>
</reference>
<dbReference type="EMBL" id="CM023487">
    <property type="protein sequence ID" value="KAH6925604.1"/>
    <property type="molecule type" value="Genomic_DNA"/>
</dbReference>
<evidence type="ECO:0000313" key="2">
    <source>
        <dbReference type="Proteomes" id="UP000821845"/>
    </source>
</evidence>
<comment type="caution">
    <text evidence="1">The sequence shown here is derived from an EMBL/GenBank/DDBJ whole genome shotgun (WGS) entry which is preliminary data.</text>
</comment>
<protein>
    <submittedName>
        <fullName evidence="1">Uncharacterized protein</fullName>
    </submittedName>
</protein>
<proteinExistence type="predicted"/>